<accession>A0ABX9C0F6</accession>
<dbReference type="RefSeq" id="WP_112076856.1">
    <property type="nucleotide sequence ID" value="NZ_JUGD01000017.1"/>
</dbReference>
<sequence>MNKQFDIQPYSGVGDLRFGMNHVMVEELLGTATTKEEGFSGETTEYRRDNGLLTTYGLNKDELVEVGFSRNILELEFDGSRIFTDPPKEVLRKLVNLDGNPYESGGFIVLLNLGVTLTGFHDDDIYQRAVTVFARGRWDDLLQKLKPFDPKNF</sequence>
<gene>
    <name evidence="1" type="ORF">RB24_14920</name>
</gene>
<organism evidence="1 2">
    <name type="scientific">Herbaspirillum rubrisubalbicans</name>
    <dbReference type="NCBI Taxonomy" id="80842"/>
    <lineage>
        <taxon>Bacteria</taxon>
        <taxon>Pseudomonadati</taxon>
        <taxon>Pseudomonadota</taxon>
        <taxon>Betaproteobacteria</taxon>
        <taxon>Burkholderiales</taxon>
        <taxon>Oxalobacteraceae</taxon>
        <taxon>Herbaspirillum</taxon>
    </lineage>
</organism>
<proteinExistence type="predicted"/>
<evidence type="ECO:0000313" key="2">
    <source>
        <dbReference type="Proteomes" id="UP000248631"/>
    </source>
</evidence>
<evidence type="ECO:0000313" key="1">
    <source>
        <dbReference type="EMBL" id="RAM63782.1"/>
    </source>
</evidence>
<dbReference type="EMBL" id="JUGD01000017">
    <property type="protein sequence ID" value="RAM63782.1"/>
    <property type="molecule type" value="Genomic_DNA"/>
</dbReference>
<name>A0ABX9C0F6_9BURK</name>
<keyword evidence="2" id="KW-1185">Reference proteome</keyword>
<dbReference type="Proteomes" id="UP000248631">
    <property type="component" value="Unassembled WGS sequence"/>
</dbReference>
<reference evidence="1 2" key="1">
    <citation type="submission" date="2014-12" db="EMBL/GenBank/DDBJ databases">
        <title>Complete genome sequence of Herbaspirillum rubrisubalbicans Os38.</title>
        <authorList>
            <person name="Chen M."/>
            <person name="An Q."/>
        </authorList>
    </citation>
    <scope>NUCLEOTIDE SEQUENCE [LARGE SCALE GENOMIC DNA]</scope>
    <source>
        <strain evidence="1 2">Os38</strain>
    </source>
</reference>
<comment type="caution">
    <text evidence="1">The sequence shown here is derived from an EMBL/GenBank/DDBJ whole genome shotgun (WGS) entry which is preliminary data.</text>
</comment>
<protein>
    <submittedName>
        <fullName evidence="1">Uncharacterized protein</fullName>
    </submittedName>
</protein>